<comment type="subcellular location">
    <subcellularLocation>
        <location evidence="1">Cytoplasm</location>
    </subcellularLocation>
</comment>
<feature type="compositionally biased region" description="Polar residues" evidence="5">
    <location>
        <begin position="982"/>
        <end position="1002"/>
    </location>
</feature>
<feature type="compositionally biased region" description="Basic and acidic residues" evidence="5">
    <location>
        <begin position="284"/>
        <end position="293"/>
    </location>
</feature>
<dbReference type="SMART" id="SM00333">
    <property type="entry name" value="TUDOR"/>
    <property type="match status" value="3"/>
</dbReference>
<evidence type="ECO:0000259" key="6">
    <source>
        <dbReference type="PROSITE" id="PS50304"/>
    </source>
</evidence>
<dbReference type="PANTHER" id="PTHR22948">
    <property type="entry name" value="TUDOR DOMAIN CONTAINING PROTEIN"/>
    <property type="match status" value="1"/>
</dbReference>
<dbReference type="InterPro" id="IPR002999">
    <property type="entry name" value="Tudor"/>
</dbReference>
<dbReference type="InterPro" id="IPR025605">
    <property type="entry name" value="OST-HTH/LOTUS_dom"/>
</dbReference>
<feature type="region of interest" description="Disordered" evidence="5">
    <location>
        <begin position="221"/>
        <end position="249"/>
    </location>
</feature>
<evidence type="ECO:0000256" key="1">
    <source>
        <dbReference type="ARBA" id="ARBA00004496"/>
    </source>
</evidence>
<dbReference type="PROSITE" id="PS50304">
    <property type="entry name" value="TUDOR"/>
    <property type="match status" value="1"/>
</dbReference>
<feature type="compositionally biased region" description="Polar residues" evidence="5">
    <location>
        <begin position="187"/>
        <end position="198"/>
    </location>
</feature>
<dbReference type="GO" id="GO:0007283">
    <property type="term" value="P:spermatogenesis"/>
    <property type="evidence" value="ECO:0007669"/>
    <property type="project" value="UniProtKB-KW"/>
</dbReference>
<feature type="domain" description="Tudor" evidence="6">
    <location>
        <begin position="1068"/>
        <end position="1125"/>
    </location>
</feature>
<dbReference type="InterPro" id="IPR035437">
    <property type="entry name" value="SNase_OB-fold_sf"/>
</dbReference>
<dbReference type="STRING" id="7398.A0A1B0AG76"/>
<evidence type="ECO:0000313" key="8">
    <source>
        <dbReference type="EnsemblMetazoa" id="GPAI044790-PA"/>
    </source>
</evidence>
<feature type="compositionally biased region" description="Polar residues" evidence="5">
    <location>
        <begin position="262"/>
        <end position="271"/>
    </location>
</feature>
<evidence type="ECO:0000256" key="4">
    <source>
        <dbReference type="ARBA" id="ARBA00022871"/>
    </source>
</evidence>
<reference evidence="9" key="1">
    <citation type="submission" date="2014-03" db="EMBL/GenBank/DDBJ databases">
        <authorList>
            <person name="Aksoy S."/>
            <person name="Warren W."/>
            <person name="Wilson R.K."/>
        </authorList>
    </citation>
    <scope>NUCLEOTIDE SEQUENCE [LARGE SCALE GENOMIC DNA]</scope>
    <source>
        <strain evidence="9">IAEA</strain>
    </source>
</reference>
<keyword evidence="9" id="KW-1185">Reference proteome</keyword>
<dbReference type="SUPFAM" id="SSF54768">
    <property type="entry name" value="dsRNA-binding domain-like"/>
    <property type="match status" value="1"/>
</dbReference>
<feature type="region of interest" description="Disordered" evidence="5">
    <location>
        <begin position="959"/>
        <end position="1006"/>
    </location>
</feature>
<feature type="region of interest" description="Disordered" evidence="5">
    <location>
        <begin position="262"/>
        <end position="313"/>
    </location>
</feature>
<dbReference type="Gene3D" id="3.30.420.610">
    <property type="entry name" value="LOTUS domain-like"/>
    <property type="match status" value="1"/>
</dbReference>
<sequence>MSSGNSNGKKPELKHIASVVRALINSRKPPCFLRDILKDYPDVESTPLPYRSMGYKTAQELLAETGEFIFTDYRNGDTVVTAKYNDKSAHIAALVRAQKTSKPSRVAAVKSMRQPNRHVSYMGGTVGGGFGDRNNNSSHHINQYNQHSNTPSRKSSNHSMQNSKSVGHTTYNASNQSKDLRERLNSKRQVQVSPIKAQQTEKRLEESKLHAFRPILGAATKPAQKGQNIKTPEKLFHPGQSQSQQLPKEDVQKPLKEIMEQNTKQEMQKPTQKPAAKYTVPELPRGEPQKVMEKPTTQDPLKPAMRQRTPNNGILNKSKELDLLDNQHSTNTIIPKEQSNQSLQHTARTLQDRLKCHYQPELSTFQQTPKYNVKMEAISELAQYCVGYGYSQPIYKVMRSKYPKLSYSCQVHINDSIFSTYPLQYESEYLAQEACAKIVLEKFKVRDHKKPLPTCSFTDTELINKLYTELLDRHSGIFVKNLPEWFESTFHQSLPENWWTLMQTSSKFYTEMEYQNALIVYAKKEDKSTDLYQFNNCKASDVDESTVLQLKPISLPWSEDYWNIFITHCASTIEVWGRLFGNEYNVRFGALMNEIENYMFERKERPASVVRERIYLISINDCWHRVRVEELDKSKGTALCFFIDFGDTDWLPVDQLYICEANFLCLPAQAVPFSLYGLEDFEQNPFACKHLDELLPTKSVVGKIFTKEGEFNTANLKSCSKIQVVIFDTSTQDDINLNHLLLDNICNNTPAPEIKKHTVNNVLVTNVTDNGDIYVQLRSPEVKYLQKLLQQIVASKFKREQHKVTVDDLKRSNLLLICEENEDSSGDGNIKWYRGALIDPTHCHPDDGYYSVCYVDYGTVRRTNMSKIFLLESLSVALSKFPAQAIKVRLHNIPTIANKIVARIRGLLPINCEALVKLAVPGATPMVTIYTRLEASGTLCTVNDAIRIEHELEGCCGDSNGDSNDAVNSPKVQRGEKVGSLSRLSGTTNATNLSTGSSSPQKLGTLPKLLDYEPMPKVNEYFEVRVTLSANPSNFTIQPYKDYPRLKQLMKELQEFCDTNDELIATDMVEIGQAYAAKNPDGFYHRATVVKKHSDMIHVSFCDFGDETILTSSQLKILPLKFRQLPKMAIQAKLYGIKAISDDWTLDDCLFFRKITVGQTFIASIKHISYDKSSGTPNTSILELELIDVSTDEDVYTHELLLAEKRAIRDR</sequence>
<dbReference type="GO" id="GO:0030154">
    <property type="term" value="P:cell differentiation"/>
    <property type="evidence" value="ECO:0007669"/>
    <property type="project" value="UniProtKB-ARBA"/>
</dbReference>
<evidence type="ECO:0000256" key="3">
    <source>
        <dbReference type="ARBA" id="ARBA00022737"/>
    </source>
</evidence>
<feature type="compositionally biased region" description="Polar residues" evidence="5">
    <location>
        <begin position="960"/>
        <end position="971"/>
    </location>
</feature>
<evidence type="ECO:0008006" key="10">
    <source>
        <dbReference type="Google" id="ProtNLM"/>
    </source>
</evidence>
<evidence type="ECO:0000256" key="2">
    <source>
        <dbReference type="ARBA" id="ARBA00022490"/>
    </source>
</evidence>
<protein>
    <recommendedName>
        <fullName evidence="10">HTH OST-type domain-containing protein</fullName>
    </recommendedName>
</protein>
<proteinExistence type="predicted"/>
<accession>A0A1B0AG76</accession>
<dbReference type="GO" id="GO:0005737">
    <property type="term" value="C:cytoplasm"/>
    <property type="evidence" value="ECO:0007669"/>
    <property type="project" value="UniProtKB-SubCell"/>
</dbReference>
<name>A0A1B0AG76_GLOPL</name>
<dbReference type="Proteomes" id="UP000092445">
    <property type="component" value="Unassembled WGS sequence"/>
</dbReference>
<dbReference type="PROSITE" id="PS51644">
    <property type="entry name" value="HTH_OST"/>
    <property type="match status" value="1"/>
</dbReference>
<dbReference type="Gene3D" id="2.30.30.140">
    <property type="match status" value="3"/>
</dbReference>
<feature type="compositionally biased region" description="Polar residues" evidence="5">
    <location>
        <begin position="133"/>
        <end position="177"/>
    </location>
</feature>
<dbReference type="InterPro" id="IPR050621">
    <property type="entry name" value="Tudor_domain_containing"/>
</dbReference>
<reference evidence="8" key="2">
    <citation type="submission" date="2020-05" db="UniProtKB">
        <authorList>
            <consortium name="EnsemblMetazoa"/>
        </authorList>
    </citation>
    <scope>IDENTIFICATION</scope>
    <source>
        <strain evidence="8">IAEA</strain>
    </source>
</reference>
<evidence type="ECO:0000256" key="5">
    <source>
        <dbReference type="SAM" id="MobiDB-lite"/>
    </source>
</evidence>
<dbReference type="EnsemblMetazoa" id="GPAI044790-RA">
    <property type="protein sequence ID" value="GPAI044790-PA"/>
    <property type="gene ID" value="GPAI044790"/>
</dbReference>
<dbReference type="InterPro" id="IPR041966">
    <property type="entry name" value="LOTUS-like"/>
</dbReference>
<evidence type="ECO:0000313" key="9">
    <source>
        <dbReference type="Proteomes" id="UP000092445"/>
    </source>
</evidence>
<dbReference type="Gene3D" id="2.40.50.90">
    <property type="match status" value="2"/>
</dbReference>
<keyword evidence="4" id="KW-0744">Spermatogenesis</keyword>
<dbReference type="PANTHER" id="PTHR22948:SF77">
    <property type="entry name" value="SERINE_THREONINE-PROTEIN KINASE 31-LIKE ISOFORM X1"/>
    <property type="match status" value="1"/>
</dbReference>
<dbReference type="Pfam" id="PF00567">
    <property type="entry name" value="TUDOR"/>
    <property type="match status" value="3"/>
</dbReference>
<feature type="region of interest" description="Disordered" evidence="5">
    <location>
        <begin position="118"/>
        <end position="204"/>
    </location>
</feature>
<keyword evidence="3" id="KW-0677">Repeat</keyword>
<dbReference type="AlphaFoldDB" id="A0A1B0AG76"/>
<dbReference type="VEuPathDB" id="VectorBase:GPAI044790"/>
<feature type="domain" description="HTH OST-type" evidence="7">
    <location>
        <begin position="12"/>
        <end position="84"/>
    </location>
</feature>
<evidence type="ECO:0000259" key="7">
    <source>
        <dbReference type="PROSITE" id="PS51644"/>
    </source>
</evidence>
<keyword evidence="4" id="KW-0221">Differentiation</keyword>
<keyword evidence="2" id="KW-0963">Cytoplasm</keyword>
<dbReference type="SUPFAM" id="SSF63748">
    <property type="entry name" value="Tudor/PWWP/MBT"/>
    <property type="match status" value="3"/>
</dbReference>
<dbReference type="CDD" id="cd09972">
    <property type="entry name" value="LOTUS_TDRD_OSKAR"/>
    <property type="match status" value="1"/>
</dbReference>
<organism evidence="8 9">
    <name type="scientific">Glossina pallidipes</name>
    <name type="common">Tsetse fly</name>
    <dbReference type="NCBI Taxonomy" id="7398"/>
    <lineage>
        <taxon>Eukaryota</taxon>
        <taxon>Metazoa</taxon>
        <taxon>Ecdysozoa</taxon>
        <taxon>Arthropoda</taxon>
        <taxon>Hexapoda</taxon>
        <taxon>Insecta</taxon>
        <taxon>Pterygota</taxon>
        <taxon>Neoptera</taxon>
        <taxon>Endopterygota</taxon>
        <taxon>Diptera</taxon>
        <taxon>Brachycera</taxon>
        <taxon>Muscomorpha</taxon>
        <taxon>Hippoboscoidea</taxon>
        <taxon>Glossinidae</taxon>
        <taxon>Glossina</taxon>
    </lineage>
</organism>